<evidence type="ECO:0000313" key="3">
    <source>
        <dbReference type="Proteomes" id="UP001146430"/>
    </source>
</evidence>
<dbReference type="InterPro" id="IPR036736">
    <property type="entry name" value="ACP-like_sf"/>
</dbReference>
<dbReference type="Pfam" id="PF00550">
    <property type="entry name" value="PP-binding"/>
    <property type="match status" value="1"/>
</dbReference>
<name>A0A9X3MBY5_9CORY</name>
<organism evidence="2 3">
    <name type="scientific">Corynebacterium curieae</name>
    <dbReference type="NCBI Taxonomy" id="2913500"/>
    <lineage>
        <taxon>Bacteria</taxon>
        <taxon>Bacillati</taxon>
        <taxon>Actinomycetota</taxon>
        <taxon>Actinomycetes</taxon>
        <taxon>Mycobacteriales</taxon>
        <taxon>Corynebacteriaceae</taxon>
        <taxon>Corynebacterium</taxon>
    </lineage>
</organism>
<dbReference type="InterPro" id="IPR009081">
    <property type="entry name" value="PP-bd_ACP"/>
</dbReference>
<protein>
    <submittedName>
        <fullName evidence="2">Acyl carrier protein</fullName>
    </submittedName>
</protein>
<dbReference type="AlphaFoldDB" id="A0A9X3MBY5"/>
<accession>A0A9X3MBY5</accession>
<comment type="caution">
    <text evidence="2">The sequence shown here is derived from an EMBL/GenBank/DDBJ whole genome shotgun (WGS) entry which is preliminary data.</text>
</comment>
<evidence type="ECO:0000313" key="2">
    <source>
        <dbReference type="EMBL" id="MCZ9307949.1"/>
    </source>
</evidence>
<feature type="domain" description="Carrier" evidence="1">
    <location>
        <begin position="10"/>
        <end position="58"/>
    </location>
</feature>
<dbReference type="Proteomes" id="UP001146430">
    <property type="component" value="Unassembled WGS sequence"/>
</dbReference>
<dbReference type="SUPFAM" id="SSF47336">
    <property type="entry name" value="ACP-like"/>
    <property type="match status" value="1"/>
</dbReference>
<gene>
    <name evidence="2" type="ORF">L8V01_10760</name>
</gene>
<proteinExistence type="predicted"/>
<dbReference type="Gene3D" id="1.10.1200.10">
    <property type="entry name" value="ACP-like"/>
    <property type="match status" value="1"/>
</dbReference>
<reference evidence="2" key="1">
    <citation type="submission" date="2022-02" db="EMBL/GenBank/DDBJ databases">
        <title>Corynebacterium sp. from urogenital microbiome.</title>
        <authorList>
            <person name="Cappelli E.A."/>
            <person name="Ribeiro T.G."/>
            <person name="Peixe L."/>
        </authorList>
    </citation>
    <scope>NUCLEOTIDE SEQUENCE</scope>
    <source>
        <strain evidence="2">C8Ua_181</strain>
    </source>
</reference>
<dbReference type="EMBL" id="JAKMUU010000009">
    <property type="protein sequence ID" value="MCZ9307949.1"/>
    <property type="molecule type" value="Genomic_DNA"/>
</dbReference>
<sequence length="65" mass="7182">MNSQSSFEKIFETVVGQTPDLDKTFLEQGGDSFSAILLSEQLEKEASLDVSPEMILSDAPLKEFL</sequence>
<dbReference type="RefSeq" id="WP_269947047.1">
    <property type="nucleotide sequence ID" value="NZ_JAKMUU010000009.1"/>
</dbReference>
<evidence type="ECO:0000259" key="1">
    <source>
        <dbReference type="Pfam" id="PF00550"/>
    </source>
</evidence>